<evidence type="ECO:0000313" key="5">
    <source>
        <dbReference type="EMBL" id="KOS38129.1"/>
    </source>
</evidence>
<dbReference type="PANTHER" id="PTHR11552:SF210">
    <property type="entry name" value="GLUCOSE-METHANOL-CHOLINE OXIDOREDUCTASE N-TERMINAL DOMAIN-CONTAINING PROTEIN-RELATED"/>
    <property type="match status" value="1"/>
</dbReference>
<dbReference type="OrthoDB" id="4367421at2759"/>
<dbReference type="EMBL" id="LHQQ01000270">
    <property type="protein sequence ID" value="KOS38129.1"/>
    <property type="molecule type" value="Genomic_DNA"/>
</dbReference>
<protein>
    <recommendedName>
        <fullName evidence="4">Glucose-methanol-choline oxidoreductase C-terminal domain-containing protein</fullName>
    </recommendedName>
</protein>
<dbReference type="Pfam" id="PF05199">
    <property type="entry name" value="GMC_oxred_C"/>
    <property type="match status" value="1"/>
</dbReference>
<evidence type="ECO:0000256" key="2">
    <source>
        <dbReference type="ARBA" id="ARBA00010790"/>
    </source>
</evidence>
<evidence type="ECO:0000313" key="6">
    <source>
        <dbReference type="Proteomes" id="UP000037696"/>
    </source>
</evidence>
<sequence>MKSSFLRRAYPDPSLNLQDMDTAREAVHDLIAGEYHISGSVAMGDALDSRLRVNGVEGLRVVDASIFPNNVSGNIVSSVYAVAEKASDMIREDWDYRAGL</sequence>
<comment type="similarity">
    <text evidence="2">Belongs to the GMC oxidoreductase family.</text>
</comment>
<keyword evidence="3" id="KW-0134">Cell wall</keyword>
<dbReference type="STRING" id="229535.A0A0N0RXP4"/>
<keyword evidence="3" id="KW-0964">Secreted</keyword>
<evidence type="ECO:0000256" key="1">
    <source>
        <dbReference type="ARBA" id="ARBA00004191"/>
    </source>
</evidence>
<dbReference type="Gene3D" id="3.50.50.60">
    <property type="entry name" value="FAD/NAD(P)-binding domain"/>
    <property type="match status" value="1"/>
</dbReference>
<evidence type="ECO:0000259" key="4">
    <source>
        <dbReference type="Pfam" id="PF05199"/>
    </source>
</evidence>
<organism evidence="5 6">
    <name type="scientific">Penicillium nordicum</name>
    <dbReference type="NCBI Taxonomy" id="229535"/>
    <lineage>
        <taxon>Eukaryota</taxon>
        <taxon>Fungi</taxon>
        <taxon>Dikarya</taxon>
        <taxon>Ascomycota</taxon>
        <taxon>Pezizomycotina</taxon>
        <taxon>Eurotiomycetes</taxon>
        <taxon>Eurotiomycetidae</taxon>
        <taxon>Eurotiales</taxon>
        <taxon>Aspergillaceae</taxon>
        <taxon>Penicillium</taxon>
    </lineage>
</organism>
<dbReference type="Gene3D" id="3.30.560.10">
    <property type="entry name" value="Glucose Oxidase, domain 3"/>
    <property type="match status" value="1"/>
</dbReference>
<dbReference type="SUPFAM" id="SSF51905">
    <property type="entry name" value="FAD/NAD(P)-binding domain"/>
    <property type="match status" value="1"/>
</dbReference>
<dbReference type="Proteomes" id="UP000037696">
    <property type="component" value="Unassembled WGS sequence"/>
</dbReference>
<comment type="caution">
    <text evidence="5">The sequence shown here is derived from an EMBL/GenBank/DDBJ whole genome shotgun (WGS) entry which is preliminary data.</text>
</comment>
<proteinExistence type="inferred from homology"/>
<dbReference type="InterPro" id="IPR012132">
    <property type="entry name" value="GMC_OxRdtase"/>
</dbReference>
<dbReference type="InterPro" id="IPR007867">
    <property type="entry name" value="GMC_OxRtase_C"/>
</dbReference>
<evidence type="ECO:0000256" key="3">
    <source>
        <dbReference type="ARBA" id="ARBA00022512"/>
    </source>
</evidence>
<dbReference type="AlphaFoldDB" id="A0A0N0RXP4"/>
<dbReference type="GO" id="GO:0016614">
    <property type="term" value="F:oxidoreductase activity, acting on CH-OH group of donors"/>
    <property type="evidence" value="ECO:0007669"/>
    <property type="project" value="InterPro"/>
</dbReference>
<gene>
    <name evidence="5" type="ORF">ACN38_g11067</name>
</gene>
<comment type="subcellular location">
    <subcellularLocation>
        <location evidence="1">Secreted</location>
        <location evidence="1">Cell wall</location>
    </subcellularLocation>
</comment>
<keyword evidence="6" id="KW-1185">Reference proteome</keyword>
<dbReference type="PANTHER" id="PTHR11552">
    <property type="entry name" value="GLUCOSE-METHANOL-CHOLINE GMC OXIDOREDUCTASE"/>
    <property type="match status" value="1"/>
</dbReference>
<reference evidence="5 6" key="1">
    <citation type="submission" date="2015-08" db="EMBL/GenBank/DDBJ databases">
        <title>Genome sequencing of Penicillium nordicum.</title>
        <authorList>
            <person name="Nguyen H.D."/>
            <person name="Seifert K.A."/>
        </authorList>
    </citation>
    <scope>NUCLEOTIDE SEQUENCE [LARGE SCALE GENOMIC DNA]</scope>
    <source>
        <strain evidence="5 6">DAOMC 185683</strain>
    </source>
</reference>
<feature type="domain" description="Glucose-methanol-choline oxidoreductase C-terminal" evidence="4">
    <location>
        <begin position="21"/>
        <end position="83"/>
    </location>
</feature>
<accession>A0A0N0RXP4</accession>
<dbReference type="InterPro" id="IPR036188">
    <property type="entry name" value="FAD/NAD-bd_sf"/>
</dbReference>
<name>A0A0N0RXP4_9EURO</name>
<dbReference type="GO" id="GO:0050660">
    <property type="term" value="F:flavin adenine dinucleotide binding"/>
    <property type="evidence" value="ECO:0007669"/>
    <property type="project" value="InterPro"/>
</dbReference>